<organism evidence="1 2">
    <name type="scientific">Prunus yedoensis var. nudiflora</name>
    <dbReference type="NCBI Taxonomy" id="2094558"/>
    <lineage>
        <taxon>Eukaryota</taxon>
        <taxon>Viridiplantae</taxon>
        <taxon>Streptophyta</taxon>
        <taxon>Embryophyta</taxon>
        <taxon>Tracheophyta</taxon>
        <taxon>Spermatophyta</taxon>
        <taxon>Magnoliopsida</taxon>
        <taxon>eudicotyledons</taxon>
        <taxon>Gunneridae</taxon>
        <taxon>Pentapetalae</taxon>
        <taxon>rosids</taxon>
        <taxon>fabids</taxon>
        <taxon>Rosales</taxon>
        <taxon>Rosaceae</taxon>
        <taxon>Amygdaloideae</taxon>
        <taxon>Amygdaleae</taxon>
        <taxon>Prunus</taxon>
    </lineage>
</organism>
<gene>
    <name evidence="1" type="ORF">Pyn_24363</name>
</gene>
<proteinExistence type="predicted"/>
<reference evidence="1 2" key="1">
    <citation type="submission" date="2018-02" db="EMBL/GenBank/DDBJ databases">
        <title>Draft genome of wild Prunus yedoensis var. nudiflora.</title>
        <authorList>
            <person name="Baek S."/>
            <person name="Kim J.-H."/>
            <person name="Choi K."/>
            <person name="Kim G.-B."/>
            <person name="Cho A."/>
            <person name="Jang H."/>
            <person name="Shin C.-H."/>
            <person name="Yu H.-J."/>
            <person name="Mun J.-H."/>
        </authorList>
    </citation>
    <scope>NUCLEOTIDE SEQUENCE [LARGE SCALE GENOMIC DNA]</scope>
    <source>
        <strain evidence="2">cv. Jeju island</strain>
        <tissue evidence="1">Leaf</tissue>
    </source>
</reference>
<accession>A0A314ZHV4</accession>
<dbReference type="Proteomes" id="UP000250321">
    <property type="component" value="Unassembled WGS sequence"/>
</dbReference>
<protein>
    <submittedName>
        <fullName evidence="1">Uncharacterized protein</fullName>
    </submittedName>
</protein>
<evidence type="ECO:0000313" key="1">
    <source>
        <dbReference type="EMBL" id="PQQ18200.1"/>
    </source>
</evidence>
<comment type="caution">
    <text evidence="1">The sequence shown here is derived from an EMBL/GenBank/DDBJ whole genome shotgun (WGS) entry which is preliminary data.</text>
</comment>
<dbReference type="EMBL" id="PJQY01000119">
    <property type="protein sequence ID" value="PQQ18200.1"/>
    <property type="molecule type" value="Genomic_DNA"/>
</dbReference>
<sequence>MLVFVPEARLIDIFLHHGVHSNEGWFYSQSGSNMFVDVEADIGPNRGVVIEELDDNYGAIVPVGGKCKQWRQQKKTSVVIEELIKTQMGNKVVGVRKSQGNLLQDRVFLKKAKKRQ</sequence>
<dbReference type="AlphaFoldDB" id="A0A314ZHV4"/>
<keyword evidence="2" id="KW-1185">Reference proteome</keyword>
<evidence type="ECO:0000313" key="2">
    <source>
        <dbReference type="Proteomes" id="UP000250321"/>
    </source>
</evidence>
<name>A0A314ZHV4_PRUYE</name>